<keyword evidence="4" id="KW-1185">Reference proteome</keyword>
<protein>
    <submittedName>
        <fullName evidence="3">Uncharacterized protein</fullName>
    </submittedName>
</protein>
<proteinExistence type="predicted"/>
<feature type="compositionally biased region" description="Polar residues" evidence="1">
    <location>
        <begin position="101"/>
        <end position="115"/>
    </location>
</feature>
<name>A0A1R1YGS8_9FUNG</name>
<gene>
    <name evidence="3" type="ORF">AYI69_g4131</name>
</gene>
<feature type="compositionally biased region" description="Polar residues" evidence="1">
    <location>
        <begin position="176"/>
        <end position="189"/>
    </location>
</feature>
<comment type="caution">
    <text evidence="3">The sequence shown here is derived from an EMBL/GenBank/DDBJ whole genome shotgun (WGS) entry which is preliminary data.</text>
</comment>
<dbReference type="Proteomes" id="UP000187429">
    <property type="component" value="Unassembled WGS sequence"/>
</dbReference>
<dbReference type="EMBL" id="LSSM01001553">
    <property type="protein sequence ID" value="OMJ25926.1"/>
    <property type="molecule type" value="Genomic_DNA"/>
</dbReference>
<evidence type="ECO:0000313" key="4">
    <source>
        <dbReference type="Proteomes" id="UP000187429"/>
    </source>
</evidence>
<feature type="compositionally biased region" description="Basic and acidic residues" evidence="1">
    <location>
        <begin position="133"/>
        <end position="150"/>
    </location>
</feature>
<feature type="compositionally biased region" description="Polar residues" evidence="1">
    <location>
        <begin position="287"/>
        <end position="306"/>
    </location>
</feature>
<sequence length="577" mass="63073">MSKKTKFTIYCALILLLSRVDGFKNFENGSNDLFYAINDESVPMAQYIEILQNSDSDGASGSSGEGREGSDVENTGSYERNSPKREDIDPDKLKSDDSGPSHASSDPDNLNQSPPKITDPGSDMNNLGAGALKNDDLGSKHSSMDPENSKKHPSNIAGPDSDMSIIGAGDLAKSKPNANAINGSENLSIAPNNNAFKNNGAAVTNALPEGQALNNSVPVDGNKDVLADSNFPRVESNPAPINPNSTPNNAPITGLPEVTPISVEATPAPINPNPPSVNSPNIGLSEVNPSPVQASPAPINSESSPADVQKVNLGESSAALAEARPVPASSEALIRNNKLRNEFIKNVNTVSKLDKNEIKNEILESGRYPPFDPNDKNNFYTKNLVEKNRFDICFEGYCSGVKPCVQKCIDKNKTKVCLKHMHKYAEICNKVAACRKNCGLLNFKGFISSETSKPKTRTRLASEKRNRSSLARKKRRRSRKSREQYKNRIKRKLLKRYRRDRIGLIVKDLFPSYRRYRRKRSLRRIADSLDLSNGDIGGILESIAPKKRLSKSFSISPIGKVKINIEIDGDERKSGLL</sequence>
<feature type="compositionally biased region" description="Basic residues" evidence="1">
    <location>
        <begin position="470"/>
        <end position="480"/>
    </location>
</feature>
<keyword evidence="2" id="KW-0732">Signal</keyword>
<feature type="chain" id="PRO_5012073951" evidence="2">
    <location>
        <begin position="23"/>
        <end position="577"/>
    </location>
</feature>
<dbReference type="OrthoDB" id="5656964at2759"/>
<feature type="region of interest" description="Disordered" evidence="1">
    <location>
        <begin position="54"/>
        <end position="189"/>
    </location>
</feature>
<feature type="region of interest" description="Disordered" evidence="1">
    <location>
        <begin position="454"/>
        <end position="484"/>
    </location>
</feature>
<dbReference type="AlphaFoldDB" id="A0A1R1YGS8"/>
<evidence type="ECO:0000256" key="1">
    <source>
        <dbReference type="SAM" id="MobiDB-lite"/>
    </source>
</evidence>
<evidence type="ECO:0000313" key="3">
    <source>
        <dbReference type="EMBL" id="OMJ25926.1"/>
    </source>
</evidence>
<evidence type="ECO:0000256" key="2">
    <source>
        <dbReference type="SAM" id="SignalP"/>
    </source>
</evidence>
<reference evidence="4" key="1">
    <citation type="submission" date="2017-01" db="EMBL/GenBank/DDBJ databases">
        <authorList>
            <person name="Wang Y."/>
            <person name="White M."/>
            <person name="Kvist S."/>
            <person name="Moncalvo J.-M."/>
        </authorList>
    </citation>
    <scope>NUCLEOTIDE SEQUENCE [LARGE SCALE GENOMIC DNA]</scope>
    <source>
        <strain evidence="4">ID-206-W2</strain>
    </source>
</reference>
<feature type="compositionally biased region" description="Basic and acidic residues" evidence="1">
    <location>
        <begin position="81"/>
        <end position="99"/>
    </location>
</feature>
<feature type="signal peptide" evidence="2">
    <location>
        <begin position="1"/>
        <end position="22"/>
    </location>
</feature>
<accession>A0A1R1YGS8</accession>
<organism evidence="3 4">
    <name type="scientific">Smittium culicis</name>
    <dbReference type="NCBI Taxonomy" id="133412"/>
    <lineage>
        <taxon>Eukaryota</taxon>
        <taxon>Fungi</taxon>
        <taxon>Fungi incertae sedis</taxon>
        <taxon>Zoopagomycota</taxon>
        <taxon>Kickxellomycotina</taxon>
        <taxon>Harpellomycetes</taxon>
        <taxon>Harpellales</taxon>
        <taxon>Legeriomycetaceae</taxon>
        <taxon>Smittium</taxon>
    </lineage>
</organism>
<feature type="region of interest" description="Disordered" evidence="1">
    <location>
        <begin position="268"/>
        <end position="306"/>
    </location>
</feature>